<dbReference type="GO" id="GO:0016757">
    <property type="term" value="F:glycosyltransferase activity"/>
    <property type="evidence" value="ECO:0007669"/>
    <property type="project" value="UniProtKB-KW"/>
</dbReference>
<evidence type="ECO:0000259" key="3">
    <source>
        <dbReference type="Pfam" id="PF00534"/>
    </source>
</evidence>
<dbReference type="CDD" id="cd03801">
    <property type="entry name" value="GT4_PimA-like"/>
    <property type="match status" value="1"/>
</dbReference>
<dbReference type="InterPro" id="IPR001296">
    <property type="entry name" value="Glyco_trans_1"/>
</dbReference>
<dbReference type="InterPro" id="IPR050194">
    <property type="entry name" value="Glycosyltransferase_grp1"/>
</dbReference>
<dbReference type="GO" id="GO:1901137">
    <property type="term" value="P:carbohydrate derivative biosynthetic process"/>
    <property type="evidence" value="ECO:0007669"/>
    <property type="project" value="UniProtKB-ARBA"/>
</dbReference>
<feature type="domain" description="Glycosyltransferase subfamily 4-like N-terminal" evidence="4">
    <location>
        <begin position="14"/>
        <end position="196"/>
    </location>
</feature>
<name>A0A6J4R9G7_9ACTN</name>
<organism evidence="5">
    <name type="scientific">uncultured Solirubrobacteraceae bacterium</name>
    <dbReference type="NCBI Taxonomy" id="1162706"/>
    <lineage>
        <taxon>Bacteria</taxon>
        <taxon>Bacillati</taxon>
        <taxon>Actinomycetota</taxon>
        <taxon>Thermoleophilia</taxon>
        <taxon>Solirubrobacterales</taxon>
        <taxon>Solirubrobacteraceae</taxon>
        <taxon>environmental samples</taxon>
    </lineage>
</organism>
<reference evidence="5" key="1">
    <citation type="submission" date="2020-02" db="EMBL/GenBank/DDBJ databases">
        <authorList>
            <person name="Meier V. D."/>
        </authorList>
    </citation>
    <scope>NUCLEOTIDE SEQUENCE</scope>
    <source>
        <strain evidence="5">AVDCRST_MAG65</strain>
    </source>
</reference>
<dbReference type="EMBL" id="CADCVL010000079">
    <property type="protein sequence ID" value="CAA9467933.1"/>
    <property type="molecule type" value="Genomic_DNA"/>
</dbReference>
<proteinExistence type="predicted"/>
<accession>A0A6J4R9G7</accession>
<dbReference type="SUPFAM" id="SSF53756">
    <property type="entry name" value="UDP-Glycosyltransferase/glycogen phosphorylase"/>
    <property type="match status" value="1"/>
</dbReference>
<sequence>MRILIFHGYLLHGTGSNVYNANLAESLARAGHEVHLLCQDREADDLEWVDATGDWDAGHLRVTPRREPARVTVYRPDIGGVLPVYVADVYEGFDARPFPDLTDAELTRYLDANGKAVSEVARAVRPDVALANHLVMGPAILARALGPLGIPYAVKIHGSALEYTVKPHPRFLPYAREGLAGARGVLVGSRHTAESLWAAMDEPGLKERTRLGPPGVDVTAFAPRTAADRAAGLEALLGRLRAGASTAGAPAAAGQSSFSRDLSAAVTALEQLDLQADRPVIFVGKLIGSKGVELLLAAWPLVLARVPDARLVVVGFGAFRSGLEHLVGRLASGDLEAAAGTRDETGAVLPWLEAFLTSLTPDEAASYRRAAIALPERVVWAGRLDHGELHDLLPAMEAMVVPSTFPEAFGMVAAEAAACGTLPVVAEHSGLAEVARTLAAAVPEPSRGLLSFPVGPDAVRRLGAAVADWLEAPGALRDATRDALVATARERYSWDGVARTVLAAASGAIDDLPTP</sequence>
<keyword evidence="1" id="KW-0328">Glycosyltransferase</keyword>
<evidence type="ECO:0000256" key="1">
    <source>
        <dbReference type="ARBA" id="ARBA00022676"/>
    </source>
</evidence>
<keyword evidence="2" id="KW-0808">Transferase</keyword>
<evidence type="ECO:0000313" key="5">
    <source>
        <dbReference type="EMBL" id="CAA9467933.1"/>
    </source>
</evidence>
<dbReference type="AlphaFoldDB" id="A0A6J4R9G7"/>
<gene>
    <name evidence="5" type="ORF">AVDCRST_MAG65-480</name>
</gene>
<protein>
    <submittedName>
        <fullName evidence="5">Uncharacterized protein</fullName>
    </submittedName>
</protein>
<dbReference type="Pfam" id="PF13579">
    <property type="entry name" value="Glyco_trans_4_4"/>
    <property type="match status" value="1"/>
</dbReference>
<evidence type="ECO:0000256" key="2">
    <source>
        <dbReference type="ARBA" id="ARBA00022679"/>
    </source>
</evidence>
<dbReference type="Pfam" id="PF00534">
    <property type="entry name" value="Glycos_transf_1"/>
    <property type="match status" value="1"/>
</dbReference>
<dbReference type="InterPro" id="IPR028098">
    <property type="entry name" value="Glyco_trans_4-like_N"/>
</dbReference>
<evidence type="ECO:0000259" key="4">
    <source>
        <dbReference type="Pfam" id="PF13579"/>
    </source>
</evidence>
<dbReference type="PANTHER" id="PTHR45947:SF3">
    <property type="entry name" value="SULFOQUINOVOSYL TRANSFERASE SQD2"/>
    <property type="match status" value="1"/>
</dbReference>
<dbReference type="PANTHER" id="PTHR45947">
    <property type="entry name" value="SULFOQUINOVOSYL TRANSFERASE SQD2"/>
    <property type="match status" value="1"/>
</dbReference>
<dbReference type="Gene3D" id="3.40.50.2000">
    <property type="entry name" value="Glycogen Phosphorylase B"/>
    <property type="match status" value="4"/>
</dbReference>
<feature type="domain" description="Glycosyl transferase family 1" evidence="3">
    <location>
        <begin position="371"/>
        <end position="447"/>
    </location>
</feature>